<reference evidence="2 3" key="1">
    <citation type="journal article" date="2010" name="Nature">
        <title>Nitrite-driven anaerobic methane oxidation by oxygenic bacteria.</title>
        <authorList>
            <person name="Ettwig K.F."/>
            <person name="Butler M.K."/>
            <person name="Le Paslier D."/>
            <person name="Pelletier E."/>
            <person name="Mangenot S."/>
            <person name="Kuypers M.M.M."/>
            <person name="Schreiber F."/>
            <person name="Dutilh B.E."/>
            <person name="Zedelius J."/>
            <person name="de Beer D."/>
            <person name="Gloerich J."/>
            <person name="Wessels H.J.C.T."/>
            <person name="van Allen T."/>
            <person name="Luesken F."/>
            <person name="Wu M."/>
            <person name="van de Pas-Schoonen K.T."/>
            <person name="Op den Camp H.J.M."/>
            <person name="Janssen-Megens E.M."/>
            <person name="Francoijs K-J."/>
            <person name="Stunnenberg H."/>
            <person name="Weissenbach J."/>
            <person name="Jetten M.S.M."/>
            <person name="Strous M."/>
        </authorList>
    </citation>
    <scope>NUCLEOTIDE SEQUENCE [LARGE SCALE GENOMIC DNA]</scope>
</reference>
<feature type="region of interest" description="Disordered" evidence="1">
    <location>
        <begin position="1"/>
        <end position="21"/>
    </location>
</feature>
<dbReference type="KEGG" id="mox:DAMO_2975"/>
<dbReference type="HOGENOM" id="CLU_3426443_0_0_0"/>
<evidence type="ECO:0000313" key="3">
    <source>
        <dbReference type="Proteomes" id="UP000006898"/>
    </source>
</evidence>
<dbReference type="AlphaFoldDB" id="D5MLZ1"/>
<evidence type="ECO:0000256" key="1">
    <source>
        <dbReference type="SAM" id="MobiDB-lite"/>
    </source>
</evidence>
<organism evidence="2 3">
    <name type="scientific">Methylomirabilis oxygeniifera</name>
    <dbReference type="NCBI Taxonomy" id="671143"/>
    <lineage>
        <taxon>Bacteria</taxon>
        <taxon>Candidatus Methylomirabilota</taxon>
        <taxon>Candidatus Methylomirabilia</taxon>
        <taxon>Candidatus Methylomirabilales</taxon>
        <taxon>Candidatus Methylomirabilaceae</taxon>
        <taxon>Candidatus Methylomirabilis</taxon>
    </lineage>
</organism>
<accession>D5MLZ1</accession>
<feature type="compositionally biased region" description="Polar residues" evidence="1">
    <location>
        <begin position="7"/>
        <end position="21"/>
    </location>
</feature>
<proteinExistence type="predicted"/>
<gene>
    <name evidence="2" type="ORF">DAMO_2975</name>
</gene>
<evidence type="ECO:0000313" key="2">
    <source>
        <dbReference type="EMBL" id="CBE70048.1"/>
    </source>
</evidence>
<dbReference type="Proteomes" id="UP000006898">
    <property type="component" value="Chromosome"/>
</dbReference>
<sequence length="21" mass="2232">MIDATGKSESAGLNGQPWTRI</sequence>
<name>D5MLZ1_METO1</name>
<dbReference type="EMBL" id="FP565575">
    <property type="protein sequence ID" value="CBE70048.1"/>
    <property type="molecule type" value="Genomic_DNA"/>
</dbReference>
<protein>
    <submittedName>
        <fullName evidence="2">Uncharacterized protein</fullName>
    </submittedName>
</protein>